<dbReference type="AlphaFoldDB" id="A0A316DFU7"/>
<gene>
    <name evidence="1" type="ORF">LV89_04924</name>
</gene>
<evidence type="ECO:0000313" key="1">
    <source>
        <dbReference type="EMBL" id="PWK16109.1"/>
    </source>
</evidence>
<dbReference type="RefSeq" id="WP_109745614.1">
    <property type="nucleotide sequence ID" value="NZ_QGGO01000052.1"/>
</dbReference>
<proteinExistence type="predicted"/>
<organism evidence="1 2">
    <name type="scientific">Arcicella aurantiaca</name>
    <dbReference type="NCBI Taxonomy" id="591202"/>
    <lineage>
        <taxon>Bacteria</taxon>
        <taxon>Pseudomonadati</taxon>
        <taxon>Bacteroidota</taxon>
        <taxon>Cytophagia</taxon>
        <taxon>Cytophagales</taxon>
        <taxon>Flectobacillaceae</taxon>
        <taxon>Arcicella</taxon>
    </lineage>
</organism>
<keyword evidence="2" id="KW-1185">Reference proteome</keyword>
<dbReference type="EMBL" id="QGGO01000052">
    <property type="protein sequence ID" value="PWK16109.1"/>
    <property type="molecule type" value="Genomic_DNA"/>
</dbReference>
<evidence type="ECO:0000313" key="2">
    <source>
        <dbReference type="Proteomes" id="UP000245489"/>
    </source>
</evidence>
<comment type="caution">
    <text evidence="1">The sequence shown here is derived from an EMBL/GenBank/DDBJ whole genome shotgun (WGS) entry which is preliminary data.</text>
</comment>
<reference evidence="1 2" key="1">
    <citation type="submission" date="2018-05" db="EMBL/GenBank/DDBJ databases">
        <title>Genomic Encyclopedia of Archaeal and Bacterial Type Strains, Phase II (KMG-II): from individual species to whole genera.</title>
        <authorList>
            <person name="Goeker M."/>
        </authorList>
    </citation>
    <scope>NUCLEOTIDE SEQUENCE [LARGE SCALE GENOMIC DNA]</scope>
    <source>
        <strain evidence="1 2">DSM 22214</strain>
    </source>
</reference>
<dbReference type="Proteomes" id="UP000245489">
    <property type="component" value="Unassembled WGS sequence"/>
</dbReference>
<protein>
    <submittedName>
        <fullName evidence="1">Uncharacterized protein</fullName>
    </submittedName>
</protein>
<accession>A0A316DFU7</accession>
<name>A0A316DFU7_9BACT</name>
<sequence length="59" mass="6993">MKKIRLYRAYYEAPNNKNGYTLVTAHNKQEALMKATQIGLIDQPKVKFNSVEFQRWIYA</sequence>